<dbReference type="Pfam" id="PF00175">
    <property type="entry name" value="NAD_binding_1"/>
    <property type="match status" value="1"/>
</dbReference>
<protein>
    <submittedName>
        <fullName evidence="7">Sulfite reductase [NADPH] flavoprotein alpha-component</fullName>
    </submittedName>
</protein>
<dbReference type="SUPFAM" id="SSF63380">
    <property type="entry name" value="Riboflavin synthase domain-like"/>
    <property type="match status" value="1"/>
</dbReference>
<evidence type="ECO:0000256" key="3">
    <source>
        <dbReference type="ARBA" id="ARBA00022982"/>
    </source>
</evidence>
<evidence type="ECO:0000256" key="1">
    <source>
        <dbReference type="ARBA" id="ARBA00022630"/>
    </source>
</evidence>
<dbReference type="PRINTS" id="PR00369">
    <property type="entry name" value="FLAVODOXIN"/>
</dbReference>
<dbReference type="AlphaFoldDB" id="A0A7V8FGG6"/>
<dbReference type="SUPFAM" id="SSF52343">
    <property type="entry name" value="Ferredoxin reductase-like, C-terminal NADP-linked domain"/>
    <property type="match status" value="1"/>
</dbReference>
<dbReference type="InterPro" id="IPR005625">
    <property type="entry name" value="PepSY-ass_TM"/>
</dbReference>
<dbReference type="InterPro" id="IPR001433">
    <property type="entry name" value="OxRdtase_FAD/NAD-bd"/>
</dbReference>
<evidence type="ECO:0000256" key="4">
    <source>
        <dbReference type="SAM" id="Phobius"/>
    </source>
</evidence>
<keyword evidence="3" id="KW-0813">Transport</keyword>
<dbReference type="Pfam" id="PF00258">
    <property type="entry name" value="Flavodoxin_1"/>
    <property type="match status" value="1"/>
</dbReference>
<dbReference type="PANTHER" id="PTHR34219:SF3">
    <property type="entry name" value="BLL7967 PROTEIN"/>
    <property type="match status" value="1"/>
</dbReference>
<dbReference type="CDD" id="cd06200">
    <property type="entry name" value="SiR_like1"/>
    <property type="match status" value="1"/>
</dbReference>
<evidence type="ECO:0000259" key="5">
    <source>
        <dbReference type="PROSITE" id="PS50902"/>
    </source>
</evidence>
<sequence length="842" mass="91882">MVKNILFQLHWLLGITAGTVLALMGLSGATLSFEDELLRALNPGLGAIVEQHQQGQQPLPLDDLLPRLSHEDGRPLQRLRVDATGQRLSMARFEGGKAHWITFDPYTGEHFSALRGQAFFDFVEDLHRHLAAGERGKLVVGSCAIALLFFALSGLYLRWPRRWWHWRSWLVVEWQRRGRSFLWSLHSVVGSWVLVVYLMSALTGLWWSFDWYRTGATRLLGATPAVHVVADKHGQLDLERVQASLYALPGVRTGFIDLRLPGKPGQPLTARVMAGDPAQRGGSHDRAQDILQLDPATGAVLDYRPYAGLGAGAKLTTSVFALHSGSFFGVPGRVVVMLSSLAMCLFFITGWMLYLDRRRGQRAARALRQAGSTPAPAATDGERWLVVHASQSGLAEQLAWRAAAQLQGAGRAAQVLPLAQLDATRLQAATRALFVLSTFGDGEPPDSARRFTRQLLPQALPLPALRHAVLALGDHQYPRFCGFGRQVDAWLQQQGAQPLFERVEVDAADAGMLRHWQRQLSTLTGVAADDSALPPSTELHDWTLLERHLLNPGSQGGPIWQVRLAPPAGMHWQAGDILHVAPRQDPAQVAAVLEAQGLDPLLPVQVEGQPRTLLALASERQLPEAATALRVQDGLRWLAGLPLLPSREYSIASAGHDAAVELVVRRVHDASGRPGLGSGWLTGHAALGSSIAARVHRNARFHRVPGAPMLLIGNGTGIAGLRSLLRDAAHASEGGHWLLFGERQRAHDALFADEIGAWQVSGHLQRVDLAYSRDSANADYVQHRLLAASDALQVWMGRGAVIHVCGSLQGMAGGVDAVLRQVLGDEAVETLLEQGRYRRDVY</sequence>
<dbReference type="Gene3D" id="3.40.50.80">
    <property type="entry name" value="Nucleotide-binding domain of ferredoxin-NADP reductase (FNR) module"/>
    <property type="match status" value="1"/>
</dbReference>
<feature type="transmembrane region" description="Helical" evidence="4">
    <location>
        <begin position="138"/>
        <end position="159"/>
    </location>
</feature>
<dbReference type="Pfam" id="PF03929">
    <property type="entry name" value="PepSY_TM"/>
    <property type="match status" value="1"/>
</dbReference>
<dbReference type="PROSITE" id="PS51384">
    <property type="entry name" value="FAD_FR"/>
    <property type="match status" value="1"/>
</dbReference>
<feature type="domain" description="FAD-binding FR-type" evidence="6">
    <location>
        <begin position="537"/>
        <end position="704"/>
    </location>
</feature>
<dbReference type="GO" id="GO:0016491">
    <property type="term" value="F:oxidoreductase activity"/>
    <property type="evidence" value="ECO:0007669"/>
    <property type="project" value="InterPro"/>
</dbReference>
<dbReference type="PANTHER" id="PTHR34219">
    <property type="entry name" value="IRON-REGULATED INNER MEMBRANE PROTEIN-RELATED"/>
    <property type="match status" value="1"/>
</dbReference>
<dbReference type="InterPro" id="IPR017927">
    <property type="entry name" value="FAD-bd_FR_type"/>
</dbReference>
<dbReference type="InterPro" id="IPR001709">
    <property type="entry name" value="Flavoprot_Pyr_Nucl_cyt_Rdtase"/>
</dbReference>
<reference evidence="8" key="1">
    <citation type="journal article" date="2020" name="MBio">
        <title>Horizontal gene transfer to a defensive symbiont with a reduced genome amongst a multipartite beetle microbiome.</title>
        <authorList>
            <person name="Waterworth S.C."/>
            <person name="Florez L.V."/>
            <person name="Rees E.R."/>
            <person name="Hertweck C."/>
            <person name="Kaltenpoth M."/>
            <person name="Kwan J.C."/>
        </authorList>
    </citation>
    <scope>NUCLEOTIDE SEQUENCE [LARGE SCALE GENOMIC DNA]</scope>
</reference>
<dbReference type="PRINTS" id="PR00371">
    <property type="entry name" value="FPNCR"/>
</dbReference>
<proteinExistence type="predicted"/>
<evidence type="ECO:0000259" key="6">
    <source>
        <dbReference type="PROSITE" id="PS51384"/>
    </source>
</evidence>
<dbReference type="SUPFAM" id="SSF52218">
    <property type="entry name" value="Flavoproteins"/>
    <property type="match status" value="1"/>
</dbReference>
<dbReference type="InterPro" id="IPR029039">
    <property type="entry name" value="Flavoprotein-like_sf"/>
</dbReference>
<dbReference type="InterPro" id="IPR039261">
    <property type="entry name" value="FNR_nucleotide-bd"/>
</dbReference>
<keyword evidence="1" id="KW-0285">Flavoprotein</keyword>
<evidence type="ECO:0000313" key="7">
    <source>
        <dbReference type="EMBL" id="KAF1015044.1"/>
    </source>
</evidence>
<keyword evidence="4" id="KW-0812">Transmembrane</keyword>
<comment type="caution">
    <text evidence="7">The sequence shown here is derived from an EMBL/GenBank/DDBJ whole genome shotgun (WGS) entry which is preliminary data.</text>
</comment>
<dbReference type="InterPro" id="IPR001094">
    <property type="entry name" value="Flavdoxin-like"/>
</dbReference>
<organism evidence="7 8">
    <name type="scientific">Stenotrophomonas maltophilia</name>
    <name type="common">Pseudomonas maltophilia</name>
    <name type="synonym">Xanthomonas maltophilia</name>
    <dbReference type="NCBI Taxonomy" id="40324"/>
    <lineage>
        <taxon>Bacteria</taxon>
        <taxon>Pseudomonadati</taxon>
        <taxon>Pseudomonadota</taxon>
        <taxon>Gammaproteobacteria</taxon>
        <taxon>Lysobacterales</taxon>
        <taxon>Lysobacteraceae</taxon>
        <taxon>Stenotrophomonas</taxon>
        <taxon>Stenotrophomonas maltophilia group</taxon>
    </lineage>
</organism>
<keyword evidence="4" id="KW-0472">Membrane</keyword>
<keyword evidence="2" id="KW-0288">FMN</keyword>
<accession>A0A7V8FGG6</accession>
<dbReference type="InterPro" id="IPR008254">
    <property type="entry name" value="Flavodoxin/NO_synth"/>
</dbReference>
<gene>
    <name evidence="7" type="primary">cysJ_2</name>
    <name evidence="7" type="ORF">GAK31_02532</name>
</gene>
<name>A0A7V8FGG6_STEMA</name>
<dbReference type="EMBL" id="WNDS01000003">
    <property type="protein sequence ID" value="KAF1015044.1"/>
    <property type="molecule type" value="Genomic_DNA"/>
</dbReference>
<dbReference type="Gene3D" id="3.40.50.360">
    <property type="match status" value="1"/>
</dbReference>
<dbReference type="Proteomes" id="UP000487117">
    <property type="component" value="Unassembled WGS sequence"/>
</dbReference>
<dbReference type="InterPro" id="IPR017938">
    <property type="entry name" value="Riboflavin_synthase-like_b-brl"/>
</dbReference>
<evidence type="ECO:0000313" key="8">
    <source>
        <dbReference type="Proteomes" id="UP000487117"/>
    </source>
</evidence>
<keyword evidence="4" id="KW-1133">Transmembrane helix</keyword>
<feature type="transmembrane region" description="Helical" evidence="4">
    <location>
        <begin position="12"/>
        <end position="33"/>
    </location>
</feature>
<dbReference type="PROSITE" id="PS50902">
    <property type="entry name" value="FLAVODOXIN_LIKE"/>
    <property type="match status" value="1"/>
</dbReference>
<feature type="domain" description="Flavodoxin-like" evidence="5">
    <location>
        <begin position="384"/>
        <end position="521"/>
    </location>
</feature>
<feature type="transmembrane region" description="Helical" evidence="4">
    <location>
        <begin position="334"/>
        <end position="355"/>
    </location>
</feature>
<feature type="transmembrane region" description="Helical" evidence="4">
    <location>
        <begin position="180"/>
        <end position="209"/>
    </location>
</feature>
<evidence type="ECO:0000256" key="2">
    <source>
        <dbReference type="ARBA" id="ARBA00022643"/>
    </source>
</evidence>
<keyword evidence="3" id="KW-0249">Electron transport</keyword>
<dbReference type="GO" id="GO:0010181">
    <property type="term" value="F:FMN binding"/>
    <property type="evidence" value="ECO:0007669"/>
    <property type="project" value="InterPro"/>
</dbReference>